<dbReference type="EMBL" id="JABBGG010000014">
    <property type="protein sequence ID" value="NML63272.1"/>
    <property type="molecule type" value="Genomic_DNA"/>
</dbReference>
<accession>A0A848HPM5</accession>
<keyword evidence="1" id="KW-1133">Transmembrane helix</keyword>
<keyword evidence="1" id="KW-0472">Membrane</keyword>
<dbReference type="AlphaFoldDB" id="A0A848HPM5"/>
<organism evidence="2 3">
    <name type="scientific">Massilia polaris</name>
    <dbReference type="NCBI Taxonomy" id="2728846"/>
    <lineage>
        <taxon>Bacteria</taxon>
        <taxon>Pseudomonadati</taxon>
        <taxon>Pseudomonadota</taxon>
        <taxon>Betaproteobacteria</taxon>
        <taxon>Burkholderiales</taxon>
        <taxon>Oxalobacteraceae</taxon>
        <taxon>Telluria group</taxon>
        <taxon>Massilia</taxon>
    </lineage>
</organism>
<keyword evidence="1" id="KW-0812">Transmembrane</keyword>
<reference evidence="2 3" key="1">
    <citation type="submission" date="2020-04" db="EMBL/GenBank/DDBJ databases">
        <title>Massilia sp. RP-1-19 isolated from soil.</title>
        <authorList>
            <person name="Dahal R.H."/>
        </authorList>
    </citation>
    <scope>NUCLEOTIDE SEQUENCE [LARGE SCALE GENOMIC DNA]</scope>
    <source>
        <strain evidence="2 3">RP-1-19</strain>
    </source>
</reference>
<name>A0A848HPM5_9BURK</name>
<comment type="caution">
    <text evidence="2">The sequence shown here is derived from an EMBL/GenBank/DDBJ whole genome shotgun (WGS) entry which is preliminary data.</text>
</comment>
<protein>
    <submittedName>
        <fullName evidence="2">Uncharacterized protein</fullName>
    </submittedName>
</protein>
<gene>
    <name evidence="2" type="ORF">HHL21_19710</name>
</gene>
<evidence type="ECO:0000313" key="3">
    <source>
        <dbReference type="Proteomes" id="UP000583752"/>
    </source>
</evidence>
<sequence length="85" mass="9461">MGRTKEFLQELLLWPIFGSIMTVSGVLAGFLGSYYDEEIVQSLHFALLPGGTFQCAPTMFWLMTLIFAISFGRMGAESQSCANER</sequence>
<dbReference type="Proteomes" id="UP000583752">
    <property type="component" value="Unassembled WGS sequence"/>
</dbReference>
<evidence type="ECO:0000313" key="2">
    <source>
        <dbReference type="EMBL" id="NML63272.1"/>
    </source>
</evidence>
<feature type="transmembrane region" description="Helical" evidence="1">
    <location>
        <begin position="12"/>
        <end position="35"/>
    </location>
</feature>
<dbReference type="RefSeq" id="WP_169469073.1">
    <property type="nucleotide sequence ID" value="NZ_JABBGG010000014.1"/>
</dbReference>
<proteinExistence type="predicted"/>
<evidence type="ECO:0000256" key="1">
    <source>
        <dbReference type="SAM" id="Phobius"/>
    </source>
</evidence>
<keyword evidence="3" id="KW-1185">Reference proteome</keyword>
<feature type="transmembrane region" description="Helical" evidence="1">
    <location>
        <begin position="47"/>
        <end position="69"/>
    </location>
</feature>